<dbReference type="EMBL" id="CALNXI010000263">
    <property type="protein sequence ID" value="CAH3023479.1"/>
    <property type="molecule type" value="Genomic_DNA"/>
</dbReference>
<dbReference type="Pfam" id="PF02263">
    <property type="entry name" value="GBP"/>
    <property type="match status" value="1"/>
</dbReference>
<dbReference type="InterPro" id="IPR030392">
    <property type="entry name" value="S74_ICA"/>
</dbReference>
<dbReference type="InterPro" id="IPR027417">
    <property type="entry name" value="P-loop_NTPase"/>
</dbReference>
<feature type="region of interest" description="Disordered" evidence="1">
    <location>
        <begin position="748"/>
        <end position="780"/>
    </location>
</feature>
<evidence type="ECO:0000313" key="3">
    <source>
        <dbReference type="EMBL" id="CAH3023479.1"/>
    </source>
</evidence>
<dbReference type="SUPFAM" id="SSF52540">
    <property type="entry name" value="P-loop containing nucleoside triphosphate hydrolases"/>
    <property type="match status" value="2"/>
</dbReference>
<dbReference type="PROSITE" id="PS51688">
    <property type="entry name" value="ICA"/>
    <property type="match status" value="1"/>
</dbReference>
<proteinExistence type="predicted"/>
<gene>
    <name evidence="3" type="ORF">PEVE_00019502</name>
</gene>
<evidence type="ECO:0000313" key="4">
    <source>
        <dbReference type="Proteomes" id="UP001159427"/>
    </source>
</evidence>
<dbReference type="Pfam" id="PF13884">
    <property type="entry name" value="Peptidase_S74"/>
    <property type="match status" value="1"/>
</dbReference>
<accession>A0ABN8M1M3</accession>
<evidence type="ECO:0000259" key="2">
    <source>
        <dbReference type="PROSITE" id="PS51688"/>
    </source>
</evidence>
<dbReference type="PANTHER" id="PTHR10751">
    <property type="entry name" value="GUANYLATE BINDING PROTEIN"/>
    <property type="match status" value="1"/>
</dbReference>
<keyword evidence="4" id="KW-1185">Reference proteome</keyword>
<feature type="non-terminal residue" evidence="3">
    <location>
        <position position="1"/>
    </location>
</feature>
<name>A0ABN8M1M3_9CNID</name>
<dbReference type="InterPro" id="IPR015894">
    <property type="entry name" value="Guanylate-bd_N"/>
</dbReference>
<dbReference type="Gene3D" id="3.40.50.300">
    <property type="entry name" value="P-loop containing nucleotide triphosphate hydrolases"/>
    <property type="match status" value="2"/>
</dbReference>
<sequence length="891" mass="102842">IERPIRVFAAVGNARVGKSTMLNLVTHVWDGWNKHQEDFVDAIFKTGDSFKPVTRNVWAHTIHPRSESGSIVLLDVEGFDLGDDTVTKHLSMFTAMISSCLNLFVDNYLGNNDKNFLYEISRLSALVLPNKSDLRNFPKLHLVIRSILKSPDDIGSYVRDTLFKPDQKHEVTQGMVDIIERYFPRDSIVVSQIPVVNEPKMLRDLAKLRESLHWDSFEELINKVVTKCPQKKFTTGGSPIDGQALVNLAEEVVRSMNNENSWKDFGDVFLNLEKEICKRSYDKYIKPVLQLDSRSIRFMMIRARDKFKKECLLTSEVESTDRELTKTLEEKSQEEEKKRREEDAEERRREKEEEEKKWFTYENLKVAACKLHTVHQKTMNMLLLVVLGTIFAATFTSAVHDAKVFLKVTDNNTYELVEDVLKEMSNLKRPIRVLAAVGDARVGKSTTLNLISHVLGGRKKEGNSVEEIFKTGDSAEQVTRNVWAHTIHPRGKNVGGIVLLDVEGFDLGDDEVTKHLSMFTAMMSSCLTLFANDYLGNNDRNFLYYISRLSDLVFRNRKADLGNFPELHIVIRGNLKYPEDIESYIRNKFFQPNHDKNTIERYFKRDSITVSQIPDINEPEMLQDTAKLRNISAFWNSFEKLMAKLEKCPEKKFAIGGSPMDGQAVVQLAKDVVKAMNENSWAEFGDVYLNNEKGICRRSYEKHLRPVLQLDSTGIGDWMMEAIEKFKTDCKLESEIESAKEELRKTLNEKRKQEEERRKQEEVEERRRKEEEERRKEKEEREKKKSWDSYGWYAAGLLATYIAYLSDENLKSNVTVLPYSIYNDIGLTGVCWKWNDNAQQKFGLTGEACGVIAQEVQKLYPKAVLVGEDGFLQVRYGILQKMINHVRDKRC</sequence>
<organism evidence="3 4">
    <name type="scientific">Porites evermanni</name>
    <dbReference type="NCBI Taxonomy" id="104178"/>
    <lineage>
        <taxon>Eukaryota</taxon>
        <taxon>Metazoa</taxon>
        <taxon>Cnidaria</taxon>
        <taxon>Anthozoa</taxon>
        <taxon>Hexacorallia</taxon>
        <taxon>Scleractinia</taxon>
        <taxon>Fungiina</taxon>
        <taxon>Poritidae</taxon>
        <taxon>Porites</taxon>
    </lineage>
</organism>
<dbReference type="Proteomes" id="UP001159427">
    <property type="component" value="Unassembled WGS sequence"/>
</dbReference>
<evidence type="ECO:0000256" key="1">
    <source>
        <dbReference type="SAM" id="MobiDB-lite"/>
    </source>
</evidence>
<feature type="region of interest" description="Disordered" evidence="1">
    <location>
        <begin position="323"/>
        <end position="352"/>
    </location>
</feature>
<reference evidence="3 4" key="1">
    <citation type="submission" date="2022-05" db="EMBL/GenBank/DDBJ databases">
        <authorList>
            <consortium name="Genoscope - CEA"/>
            <person name="William W."/>
        </authorList>
    </citation>
    <scope>NUCLEOTIDE SEQUENCE [LARGE SCALE GENOMIC DNA]</scope>
</reference>
<comment type="caution">
    <text evidence="3">The sequence shown here is derived from an EMBL/GenBank/DDBJ whole genome shotgun (WGS) entry which is preliminary data.</text>
</comment>
<protein>
    <recommendedName>
        <fullName evidence="2">Peptidase S74 domain-containing protein</fullName>
    </recommendedName>
</protein>
<feature type="domain" description="Peptidase S74" evidence="2">
    <location>
        <begin position="806"/>
        <end position="891"/>
    </location>
</feature>